<reference evidence="2 3" key="1">
    <citation type="submission" date="2020-03" db="EMBL/GenBank/DDBJ databases">
        <title>Genomic Encyclopedia of Type Strains, Phase III (KMG-III): the genomes of soil and plant-associated and newly described type strains.</title>
        <authorList>
            <person name="Whitman W."/>
        </authorList>
    </citation>
    <scope>NUCLEOTIDE SEQUENCE [LARGE SCALE GENOMIC DNA]</scope>
    <source>
        <strain evidence="2 3">CECT 8804</strain>
    </source>
</reference>
<comment type="similarity">
    <text evidence="1">Belongs to the SURF1 family.</text>
</comment>
<proteinExistence type="inferred from homology"/>
<dbReference type="RefSeq" id="WP_167073505.1">
    <property type="nucleotide sequence ID" value="NZ_JAAOZC010000005.1"/>
</dbReference>
<evidence type="ECO:0000313" key="2">
    <source>
        <dbReference type="EMBL" id="NIJ08636.1"/>
    </source>
</evidence>
<protein>
    <recommendedName>
        <fullName evidence="1">SURF1-like protein</fullName>
    </recommendedName>
</protein>
<keyword evidence="3" id="KW-1185">Reference proteome</keyword>
<keyword evidence="1" id="KW-0812">Transmembrane</keyword>
<dbReference type="Proteomes" id="UP000727456">
    <property type="component" value="Unassembled WGS sequence"/>
</dbReference>
<feature type="transmembrane region" description="Helical" evidence="1">
    <location>
        <begin position="179"/>
        <end position="198"/>
    </location>
</feature>
<gene>
    <name evidence="2" type="ORF">FHS31_002257</name>
</gene>
<accession>A0ABX0TYC4</accession>
<sequence length="208" mass="22461">MKLPILPTIVVALAALLMVRLGFWQLHRLHEKEALIALYGANLHQPPVPYLSLWPIGEDKLFRRATASCPIVKSWKAESGRTARDVPGWRHIALCGTGAEGPGLAVDVGTSQTAAAPDWKGGAVSGRITWAPTGQALIVRLFGQEAAPSPMIVAEAPAPGLQPTAQPDPSAIPNNHLSYAVQWFFFAATAVVIYLLALRRRRRSVIKP</sequence>
<dbReference type="InterPro" id="IPR002994">
    <property type="entry name" value="Surf1/Shy1"/>
</dbReference>
<dbReference type="CDD" id="cd06662">
    <property type="entry name" value="SURF1"/>
    <property type="match status" value="1"/>
</dbReference>
<evidence type="ECO:0000313" key="3">
    <source>
        <dbReference type="Proteomes" id="UP000727456"/>
    </source>
</evidence>
<organism evidence="2 3">
    <name type="scientific">Sphingomonas vulcanisoli</name>
    <dbReference type="NCBI Taxonomy" id="1658060"/>
    <lineage>
        <taxon>Bacteria</taxon>
        <taxon>Pseudomonadati</taxon>
        <taxon>Pseudomonadota</taxon>
        <taxon>Alphaproteobacteria</taxon>
        <taxon>Sphingomonadales</taxon>
        <taxon>Sphingomonadaceae</taxon>
        <taxon>Sphingomonas</taxon>
    </lineage>
</organism>
<keyword evidence="1" id="KW-1133">Transmembrane helix</keyword>
<comment type="subcellular location">
    <subcellularLocation>
        <location evidence="1">Cell membrane</location>
        <topology evidence="1">Multi-pass membrane protein</topology>
    </subcellularLocation>
</comment>
<dbReference type="PROSITE" id="PS50895">
    <property type="entry name" value="SURF1"/>
    <property type="match status" value="1"/>
</dbReference>
<comment type="caution">
    <text evidence="2">The sequence shown here is derived from an EMBL/GenBank/DDBJ whole genome shotgun (WGS) entry which is preliminary data.</text>
</comment>
<dbReference type="Pfam" id="PF02104">
    <property type="entry name" value="SURF1"/>
    <property type="match status" value="1"/>
</dbReference>
<dbReference type="EMBL" id="JAAOZC010000005">
    <property type="protein sequence ID" value="NIJ08636.1"/>
    <property type="molecule type" value="Genomic_DNA"/>
</dbReference>
<keyword evidence="1" id="KW-0472">Membrane</keyword>
<name>A0ABX0TYC4_9SPHN</name>
<evidence type="ECO:0000256" key="1">
    <source>
        <dbReference type="RuleBase" id="RU363076"/>
    </source>
</evidence>
<keyword evidence="1" id="KW-1003">Cell membrane</keyword>
<comment type="caution">
    <text evidence="1">Lacks conserved residue(s) required for the propagation of feature annotation.</text>
</comment>